<name>A0AAN9US32_9PEZI</name>
<organism evidence="1 2">
    <name type="scientific">Diatrype stigma</name>
    <dbReference type="NCBI Taxonomy" id="117547"/>
    <lineage>
        <taxon>Eukaryota</taxon>
        <taxon>Fungi</taxon>
        <taxon>Dikarya</taxon>
        <taxon>Ascomycota</taxon>
        <taxon>Pezizomycotina</taxon>
        <taxon>Sordariomycetes</taxon>
        <taxon>Xylariomycetidae</taxon>
        <taxon>Xylariales</taxon>
        <taxon>Diatrypaceae</taxon>
        <taxon>Diatrype</taxon>
    </lineage>
</organism>
<dbReference type="AlphaFoldDB" id="A0AAN9US32"/>
<protein>
    <submittedName>
        <fullName evidence="1">Uncharacterized protein</fullName>
    </submittedName>
</protein>
<evidence type="ECO:0000313" key="1">
    <source>
        <dbReference type="EMBL" id="KAK7752848.1"/>
    </source>
</evidence>
<proteinExistence type="predicted"/>
<sequence>MVSLFFAEELAVGMGLDQALSLNQAYYTWEELVEQVDADAAAWGTAVPSEYLNYAFTGQDPIGSYGAENKKFCGRLARSTTRKDYFRTFREASSYSPRTASQLMA</sequence>
<reference evidence="1 2" key="1">
    <citation type="submission" date="2024-02" db="EMBL/GenBank/DDBJ databases">
        <title>De novo assembly and annotation of 12 fungi associated with fruit tree decline syndrome in Ontario, Canada.</title>
        <authorList>
            <person name="Sulman M."/>
            <person name="Ellouze W."/>
            <person name="Ilyukhin E."/>
        </authorList>
    </citation>
    <scope>NUCLEOTIDE SEQUENCE [LARGE SCALE GENOMIC DNA]</scope>
    <source>
        <strain evidence="1 2">M11/M66-122</strain>
    </source>
</reference>
<keyword evidence="2" id="KW-1185">Reference proteome</keyword>
<gene>
    <name evidence="1" type="ORF">SLS62_005190</name>
</gene>
<dbReference type="EMBL" id="JAKJXP020000034">
    <property type="protein sequence ID" value="KAK7752848.1"/>
    <property type="molecule type" value="Genomic_DNA"/>
</dbReference>
<comment type="caution">
    <text evidence="1">The sequence shown here is derived from an EMBL/GenBank/DDBJ whole genome shotgun (WGS) entry which is preliminary data.</text>
</comment>
<dbReference type="Proteomes" id="UP001320420">
    <property type="component" value="Unassembled WGS sequence"/>
</dbReference>
<evidence type="ECO:0000313" key="2">
    <source>
        <dbReference type="Proteomes" id="UP001320420"/>
    </source>
</evidence>
<accession>A0AAN9US32</accession>